<comment type="subcellular location">
    <subcellularLocation>
        <location evidence="1 13">Endoplasmic reticulum membrane</location>
        <topology evidence="1 13">Multi-pass membrane protein</topology>
    </subcellularLocation>
</comment>
<dbReference type="OrthoDB" id="1741594at2759"/>
<dbReference type="KEGG" id="pgu:PGUG_02411"/>
<keyword evidence="15" id="KW-1185">Reference proteome</keyword>
<organism evidence="14 15">
    <name type="scientific">Meyerozyma guilliermondii (strain ATCC 6260 / CBS 566 / DSM 6381 / JCM 1539 / NBRC 10279 / NRRL Y-324)</name>
    <name type="common">Yeast</name>
    <name type="synonym">Candida guilliermondii</name>
    <dbReference type="NCBI Taxonomy" id="294746"/>
    <lineage>
        <taxon>Eukaryota</taxon>
        <taxon>Fungi</taxon>
        <taxon>Dikarya</taxon>
        <taxon>Ascomycota</taxon>
        <taxon>Saccharomycotina</taxon>
        <taxon>Pichiomycetes</taxon>
        <taxon>Debaryomycetaceae</taxon>
        <taxon>Meyerozyma</taxon>
    </lineage>
</organism>
<keyword evidence="6 13" id="KW-0328">Glycosyltransferase</keyword>
<evidence type="ECO:0000256" key="6">
    <source>
        <dbReference type="ARBA" id="ARBA00022676"/>
    </source>
</evidence>
<keyword evidence="5 13" id="KW-0337">GPI-anchor biosynthesis</keyword>
<keyword evidence="8 13" id="KW-0812">Transmembrane</keyword>
<comment type="pathway">
    <text evidence="2 13">Glycolipid biosynthesis; glycosylphosphatidylinositol-anchor biosynthesis.</text>
</comment>
<evidence type="ECO:0000313" key="15">
    <source>
        <dbReference type="Proteomes" id="UP000001997"/>
    </source>
</evidence>
<dbReference type="InParanoid" id="A5DGL0"/>
<dbReference type="HOGENOM" id="CLU_024220_1_0_1"/>
<evidence type="ECO:0000256" key="9">
    <source>
        <dbReference type="ARBA" id="ARBA00022824"/>
    </source>
</evidence>
<gene>
    <name evidence="14" type="ORF">PGUG_02411</name>
</gene>
<evidence type="ECO:0000256" key="11">
    <source>
        <dbReference type="ARBA" id="ARBA00023136"/>
    </source>
</evidence>
<evidence type="ECO:0000256" key="3">
    <source>
        <dbReference type="ARBA" id="ARBA00011071"/>
    </source>
</evidence>
<dbReference type="GO" id="GO:0031505">
    <property type="term" value="P:fungal-type cell wall organization"/>
    <property type="evidence" value="ECO:0007669"/>
    <property type="project" value="EnsemblFungi"/>
</dbReference>
<dbReference type="EC" id="2.4.1.-" evidence="13"/>
<dbReference type="GO" id="GO:0005789">
    <property type="term" value="C:endoplasmic reticulum membrane"/>
    <property type="evidence" value="ECO:0007669"/>
    <property type="project" value="UniProtKB-SubCell"/>
</dbReference>
<name>A5DGL0_PICGU</name>
<dbReference type="PANTHER" id="PTHR12886:SF0">
    <property type="entry name" value="GPI MANNOSYLTRANSFERASE 1"/>
    <property type="match status" value="1"/>
</dbReference>
<keyword evidence="7 13" id="KW-0808">Transferase</keyword>
<dbReference type="FunCoup" id="A5DGL0">
    <property type="interactions" value="586"/>
</dbReference>
<sequence>MVLMISVPFLLEIALALRIGFFLFGLYQDEYMVVKYTDIDYMVFTDAARYVAVGASPYMRETYRYTPLLAWMMYPTSWGGWWFSFGKFVFMVSDLVTGVIVLRMLQKIRVKGEPLSHNKLIILSSIWLLNPMVITISTRGSSESVLTVMIMMGLSMAMNNQVIGAGIWMGLAIHFKIYPIIYIPSIMLYLAKYNRGFFPTIPIVKWINAKNCTFAIISIATVALLNIVMYQIYGMEFLEHTYLYHLTRVDHRHNFSVYNVALYYKSAMAALHTIDSDPLLYSITKNLEKWAFVPQLGLSIFLIPLIFAQQNLVSCAFIQTFAFVTFNKVMTSQYFIWFLIFLPHMLATSKLLTSRKYTGIFMLALWIITQALWLLNAYKLEFLGESTFDFGLTPSACLFFLCNCYMLGVFIEESIPI</sequence>
<evidence type="ECO:0000313" key="14">
    <source>
        <dbReference type="EMBL" id="EDK38313.2"/>
    </source>
</evidence>
<protein>
    <recommendedName>
        <fullName evidence="4 13">GPI mannosyltransferase 1</fullName>
        <ecNumber evidence="13">2.4.1.-</ecNumber>
    </recommendedName>
    <alternativeName>
        <fullName evidence="13">GPI mannosyltransferase I</fullName>
    </alternativeName>
</protein>
<feature type="transmembrane region" description="Helical" evidence="13">
    <location>
        <begin position="359"/>
        <end position="378"/>
    </location>
</feature>
<evidence type="ECO:0000256" key="12">
    <source>
        <dbReference type="ARBA" id="ARBA00025399"/>
    </source>
</evidence>
<evidence type="ECO:0000256" key="10">
    <source>
        <dbReference type="ARBA" id="ARBA00022989"/>
    </source>
</evidence>
<evidence type="ECO:0000256" key="1">
    <source>
        <dbReference type="ARBA" id="ARBA00004477"/>
    </source>
</evidence>
<evidence type="ECO:0000256" key="7">
    <source>
        <dbReference type="ARBA" id="ARBA00022679"/>
    </source>
</evidence>
<dbReference type="Pfam" id="PF05007">
    <property type="entry name" value="Mannosyl_trans"/>
    <property type="match status" value="1"/>
</dbReference>
<evidence type="ECO:0000256" key="5">
    <source>
        <dbReference type="ARBA" id="ARBA00022502"/>
    </source>
</evidence>
<evidence type="ECO:0000256" key="8">
    <source>
        <dbReference type="ARBA" id="ARBA00022692"/>
    </source>
</evidence>
<dbReference type="VEuPathDB" id="FungiDB:PGUG_02411"/>
<dbReference type="eggNOG" id="KOG3893">
    <property type="taxonomic scope" value="Eukaryota"/>
</dbReference>
<dbReference type="Proteomes" id="UP000001997">
    <property type="component" value="Unassembled WGS sequence"/>
</dbReference>
<evidence type="ECO:0000256" key="4">
    <source>
        <dbReference type="ARBA" id="ARBA00013797"/>
    </source>
</evidence>
<feature type="transmembrane region" description="Helical" evidence="13">
    <location>
        <begin position="79"/>
        <end position="100"/>
    </location>
</feature>
<accession>A5DGL0</accession>
<dbReference type="GeneID" id="5126714"/>
<feature type="transmembrane region" description="Helical" evidence="13">
    <location>
        <begin position="296"/>
        <end position="322"/>
    </location>
</feature>
<dbReference type="AlphaFoldDB" id="A5DGL0"/>
<dbReference type="InterPro" id="IPR007704">
    <property type="entry name" value="PIG-M"/>
</dbReference>
<dbReference type="GO" id="GO:1990529">
    <property type="term" value="C:glycosylphosphatidylinositol-mannosyltransferase I complex"/>
    <property type="evidence" value="ECO:0007669"/>
    <property type="project" value="EnsemblFungi"/>
</dbReference>
<dbReference type="PANTHER" id="PTHR12886">
    <property type="entry name" value="PIG-M MANNOSYLTRANSFERASE"/>
    <property type="match status" value="1"/>
</dbReference>
<dbReference type="GO" id="GO:0006506">
    <property type="term" value="P:GPI anchor biosynthetic process"/>
    <property type="evidence" value="ECO:0007669"/>
    <property type="project" value="UniProtKB-UniPathway"/>
</dbReference>
<dbReference type="EMBL" id="CH408157">
    <property type="protein sequence ID" value="EDK38313.2"/>
    <property type="molecule type" value="Genomic_DNA"/>
</dbReference>
<keyword evidence="11 13" id="KW-0472">Membrane</keyword>
<dbReference type="UniPathway" id="UPA00196"/>
<feature type="transmembrane region" description="Helical" evidence="13">
    <location>
        <begin position="120"/>
        <end position="142"/>
    </location>
</feature>
<dbReference type="GO" id="GO:0180041">
    <property type="term" value="F:dol-P-Man:GlcN-acyl-PI alpha-1,4-mannosyltransferase activity"/>
    <property type="evidence" value="ECO:0007669"/>
    <property type="project" value="EnsemblFungi"/>
</dbReference>
<comment type="function">
    <text evidence="12 13">Mannosyltransferase involved in glycosylphosphatidylinositol-anchor biosynthesis. Transfers the first alpha-1,4-mannose to GlcN-acyl-PI during GPI precursor assembly. Required for cell wall integrity.</text>
</comment>
<feature type="transmembrane region" description="Helical" evidence="13">
    <location>
        <begin position="212"/>
        <end position="233"/>
    </location>
</feature>
<evidence type="ECO:0000256" key="2">
    <source>
        <dbReference type="ARBA" id="ARBA00004687"/>
    </source>
</evidence>
<reference evidence="14 15" key="1">
    <citation type="journal article" date="2009" name="Nature">
        <title>Evolution of pathogenicity and sexual reproduction in eight Candida genomes.</title>
        <authorList>
            <person name="Butler G."/>
            <person name="Rasmussen M.D."/>
            <person name="Lin M.F."/>
            <person name="Santos M.A."/>
            <person name="Sakthikumar S."/>
            <person name="Munro C.A."/>
            <person name="Rheinbay E."/>
            <person name="Grabherr M."/>
            <person name="Forche A."/>
            <person name="Reedy J.L."/>
            <person name="Agrafioti I."/>
            <person name="Arnaud M.B."/>
            <person name="Bates S."/>
            <person name="Brown A.J."/>
            <person name="Brunke S."/>
            <person name="Costanzo M.C."/>
            <person name="Fitzpatrick D.A."/>
            <person name="de Groot P.W."/>
            <person name="Harris D."/>
            <person name="Hoyer L.L."/>
            <person name="Hube B."/>
            <person name="Klis F.M."/>
            <person name="Kodira C."/>
            <person name="Lennard N."/>
            <person name="Logue M.E."/>
            <person name="Martin R."/>
            <person name="Neiman A.M."/>
            <person name="Nikolaou E."/>
            <person name="Quail M.A."/>
            <person name="Quinn J."/>
            <person name="Santos M.C."/>
            <person name="Schmitzberger F.F."/>
            <person name="Sherlock G."/>
            <person name="Shah P."/>
            <person name="Silverstein K.A."/>
            <person name="Skrzypek M.S."/>
            <person name="Soll D."/>
            <person name="Staggs R."/>
            <person name="Stansfield I."/>
            <person name="Stumpf M.P."/>
            <person name="Sudbery P.E."/>
            <person name="Srikantha T."/>
            <person name="Zeng Q."/>
            <person name="Berman J."/>
            <person name="Berriman M."/>
            <person name="Heitman J."/>
            <person name="Gow N.A."/>
            <person name="Lorenz M.C."/>
            <person name="Birren B.W."/>
            <person name="Kellis M."/>
            <person name="Cuomo C.A."/>
        </authorList>
    </citation>
    <scope>NUCLEOTIDE SEQUENCE [LARGE SCALE GENOMIC DNA]</scope>
    <source>
        <strain evidence="15">ATCC 6260 / CBS 566 / DSM 6381 / JCM 1539 / NBRC 10279 / NRRL Y-324</strain>
    </source>
</reference>
<keyword evidence="10 13" id="KW-1133">Transmembrane helix</keyword>
<comment type="similarity">
    <text evidence="3 13">Belongs to the PIGM family.</text>
</comment>
<dbReference type="OMA" id="MLWFIGQ"/>
<feature type="transmembrane region" description="Helical" evidence="13">
    <location>
        <begin position="162"/>
        <end position="191"/>
    </location>
</feature>
<keyword evidence="9 13" id="KW-0256">Endoplasmic reticulum</keyword>
<evidence type="ECO:0000256" key="13">
    <source>
        <dbReference type="RuleBase" id="RU365064"/>
    </source>
</evidence>
<dbReference type="RefSeq" id="XP_001484682.2">
    <property type="nucleotide sequence ID" value="XM_001484632.1"/>
</dbReference>
<feature type="transmembrane region" description="Helical" evidence="13">
    <location>
        <begin position="6"/>
        <end position="27"/>
    </location>
</feature>
<proteinExistence type="inferred from homology"/>
<feature type="transmembrane region" description="Helical" evidence="13">
    <location>
        <begin position="390"/>
        <end position="411"/>
    </location>
</feature>
<dbReference type="STRING" id="294746.A5DGL0"/>